<dbReference type="PANTHER" id="PTHR43586">
    <property type="entry name" value="CYSTEINE DESULFURASE"/>
    <property type="match status" value="1"/>
</dbReference>
<sequence>MTKSVEEVRSEIPFLKTGIIYLDNAATTPTPRPVIDAMLEYFQEYNANIGRGLHRSAKRATEEFEAARGKIAETIGAKPGEIAYTKNATEALNMVANGLNLKKGDKVIATILEHHSNLVPWQRLERTRGIELEVVREAPDCVIDPAAIEDAVDDRTRLITMPHVSNALGTIQPVREVGEIAEEHDVLFSIDAAQAVGHMPIDVSEINCDFLAAPGHKGLMGPQGTGFLYVREDRQEELEPLLLGGGIVQTVTEHKCGLVEPPQVFDAGTPNIPGIIGLGKAAEYVLEIGLEEIEKREQKLTQEMLKISEIDSIEVYGPKNPEDRGGVVSFNLSGMDPHEASSILDEVANIATRSGHHCAMPVMSHLGIDGTVRASIHYYNTEDEVEKFVKTIKDITQELTD</sequence>
<evidence type="ECO:0000256" key="6">
    <source>
        <dbReference type="ARBA" id="ARBA00050776"/>
    </source>
</evidence>
<name>A0A133V224_9EURY</name>
<comment type="cofactor">
    <cofactor evidence="1">
        <name>pyridoxal 5'-phosphate</name>
        <dbReference type="ChEBI" id="CHEBI:597326"/>
    </cofactor>
</comment>
<evidence type="ECO:0000313" key="9">
    <source>
        <dbReference type="Proteomes" id="UP000070520"/>
    </source>
</evidence>
<comment type="similarity">
    <text evidence="2">Belongs to the class-V pyridoxal-phosphate-dependent aminotransferase family. Csd subfamily.</text>
</comment>
<organism evidence="8 9">
    <name type="scientific">candidate division MSBL1 archaeon SCGC-AAA261C02</name>
    <dbReference type="NCBI Taxonomy" id="1698272"/>
    <lineage>
        <taxon>Archaea</taxon>
        <taxon>Methanobacteriati</taxon>
        <taxon>Methanobacteriota</taxon>
        <taxon>candidate division MSBL1</taxon>
    </lineage>
</organism>
<dbReference type="InterPro" id="IPR015424">
    <property type="entry name" value="PyrdxlP-dep_Trfase"/>
</dbReference>
<dbReference type="PIRSF" id="PIRSF005572">
    <property type="entry name" value="NifS"/>
    <property type="match status" value="1"/>
</dbReference>
<dbReference type="InterPro" id="IPR000192">
    <property type="entry name" value="Aminotrans_V_dom"/>
</dbReference>
<accession>A0A133V224</accession>
<evidence type="ECO:0000313" key="8">
    <source>
        <dbReference type="EMBL" id="KXB00446.1"/>
    </source>
</evidence>
<dbReference type="Proteomes" id="UP000070520">
    <property type="component" value="Unassembled WGS sequence"/>
</dbReference>
<evidence type="ECO:0000259" key="7">
    <source>
        <dbReference type="Pfam" id="PF00266"/>
    </source>
</evidence>
<evidence type="ECO:0000256" key="4">
    <source>
        <dbReference type="ARBA" id="ARBA00022679"/>
    </source>
</evidence>
<dbReference type="Gene3D" id="3.90.1150.10">
    <property type="entry name" value="Aspartate Aminotransferase, domain 1"/>
    <property type="match status" value="1"/>
</dbReference>
<proteinExistence type="inferred from homology"/>
<dbReference type="AlphaFoldDB" id="A0A133V224"/>
<keyword evidence="4" id="KW-0808">Transferase</keyword>
<evidence type="ECO:0000256" key="2">
    <source>
        <dbReference type="ARBA" id="ARBA00010447"/>
    </source>
</evidence>
<reference evidence="8 9" key="1">
    <citation type="journal article" date="2016" name="Sci. Rep.">
        <title>Metabolic traits of an uncultured archaeal lineage -MSBL1- from brine pools of the Red Sea.</title>
        <authorList>
            <person name="Mwirichia R."/>
            <person name="Alam I."/>
            <person name="Rashid M."/>
            <person name="Vinu M."/>
            <person name="Ba-Alawi W."/>
            <person name="Anthony Kamau A."/>
            <person name="Kamanda Ngugi D."/>
            <person name="Goker M."/>
            <person name="Klenk H.P."/>
            <person name="Bajic V."/>
            <person name="Stingl U."/>
        </authorList>
    </citation>
    <scope>NUCLEOTIDE SEQUENCE [LARGE SCALE GENOMIC DNA]</scope>
    <source>
        <strain evidence="8">SCGC-AAA261C02</strain>
    </source>
</reference>
<dbReference type="GO" id="GO:0030170">
    <property type="term" value="F:pyridoxal phosphate binding"/>
    <property type="evidence" value="ECO:0007669"/>
    <property type="project" value="InterPro"/>
</dbReference>
<evidence type="ECO:0000256" key="1">
    <source>
        <dbReference type="ARBA" id="ARBA00001933"/>
    </source>
</evidence>
<dbReference type="EC" id="2.8.1.7" evidence="3"/>
<dbReference type="InterPro" id="IPR010970">
    <property type="entry name" value="Cys_dSase_SufS"/>
</dbReference>
<dbReference type="InterPro" id="IPR015421">
    <property type="entry name" value="PyrdxlP-dep_Trfase_major"/>
</dbReference>
<dbReference type="GO" id="GO:0031071">
    <property type="term" value="F:cysteine desulfurase activity"/>
    <property type="evidence" value="ECO:0007669"/>
    <property type="project" value="UniProtKB-EC"/>
</dbReference>
<comment type="caution">
    <text evidence="8">The sequence shown here is derived from an EMBL/GenBank/DDBJ whole genome shotgun (WGS) entry which is preliminary data.</text>
</comment>
<dbReference type="Gene3D" id="3.40.640.10">
    <property type="entry name" value="Type I PLP-dependent aspartate aminotransferase-like (Major domain)"/>
    <property type="match status" value="1"/>
</dbReference>
<dbReference type="InterPro" id="IPR016454">
    <property type="entry name" value="Cysteine_dSase"/>
</dbReference>
<dbReference type="SUPFAM" id="SSF53383">
    <property type="entry name" value="PLP-dependent transferases"/>
    <property type="match status" value="1"/>
</dbReference>
<dbReference type="EMBL" id="LHXW01000004">
    <property type="protein sequence ID" value="KXB00446.1"/>
    <property type="molecule type" value="Genomic_DNA"/>
</dbReference>
<dbReference type="PANTHER" id="PTHR43586:SF8">
    <property type="entry name" value="CYSTEINE DESULFURASE 1, CHLOROPLASTIC"/>
    <property type="match status" value="1"/>
</dbReference>
<evidence type="ECO:0000256" key="3">
    <source>
        <dbReference type="ARBA" id="ARBA00012239"/>
    </source>
</evidence>
<gene>
    <name evidence="8" type="ORF">AKJ42_00730</name>
</gene>
<protein>
    <recommendedName>
        <fullName evidence="3">cysteine desulfurase</fullName>
        <ecNumber evidence="3">2.8.1.7</ecNumber>
    </recommendedName>
</protein>
<dbReference type="PATRIC" id="fig|1698272.3.peg.446"/>
<dbReference type="Pfam" id="PF00266">
    <property type="entry name" value="Aminotran_5"/>
    <property type="match status" value="1"/>
</dbReference>
<feature type="domain" description="Aminotransferase class V" evidence="7">
    <location>
        <begin position="20"/>
        <end position="388"/>
    </location>
</feature>
<dbReference type="GO" id="GO:0006534">
    <property type="term" value="P:cysteine metabolic process"/>
    <property type="evidence" value="ECO:0007669"/>
    <property type="project" value="InterPro"/>
</dbReference>
<keyword evidence="5" id="KW-0663">Pyridoxal phosphate</keyword>
<evidence type="ECO:0000256" key="5">
    <source>
        <dbReference type="ARBA" id="ARBA00022898"/>
    </source>
</evidence>
<comment type="catalytic activity">
    <reaction evidence="6">
        <text>(sulfur carrier)-H + L-cysteine = (sulfur carrier)-SH + L-alanine</text>
        <dbReference type="Rhea" id="RHEA:43892"/>
        <dbReference type="Rhea" id="RHEA-COMP:14737"/>
        <dbReference type="Rhea" id="RHEA-COMP:14739"/>
        <dbReference type="ChEBI" id="CHEBI:29917"/>
        <dbReference type="ChEBI" id="CHEBI:35235"/>
        <dbReference type="ChEBI" id="CHEBI:57972"/>
        <dbReference type="ChEBI" id="CHEBI:64428"/>
        <dbReference type="EC" id="2.8.1.7"/>
    </reaction>
</comment>
<dbReference type="InterPro" id="IPR015422">
    <property type="entry name" value="PyrdxlP-dep_Trfase_small"/>
</dbReference>
<keyword evidence="9" id="KW-1185">Reference proteome</keyword>
<dbReference type="CDD" id="cd06453">
    <property type="entry name" value="SufS_like"/>
    <property type="match status" value="1"/>
</dbReference>